<feature type="coiled-coil region" evidence="1">
    <location>
        <begin position="181"/>
        <end position="258"/>
    </location>
</feature>
<dbReference type="AlphaFoldDB" id="A0A512H3W2"/>
<sequence>MEEINVYQYFAIFRRRLIPYLVTVIVVGVLVGVIASSYSVYKSEAIINVQAPDIPEGMTLPIGMAPQQFAQSLADERIEQIRQKVMASAVLVEIITKFNLYPTLRQTRPMSEVVDLIRSKIGLSFISADVSNPGMLARMRSGQVGAFAFRLSFTYDQPLLAQQVANDIVSRFIDEDMKARRETASQTAEFLATQLAALEQTMSQQEQALADFREQNPTVRPESLPFYQQMVATIGLQIQDVERQLAATEKSRGDLRAQIASVEPYSRVIADGQVLTTPAVQLKALRTKYNSMLGQYGENHPDVQKLRNQIAAIEAEGHGGGGGDNLRALIEDTRTNLAAAEQKYGPNHPDVVALRNELVRYQRQLKAHGSTGSAGLRRDADNPAYLMLISQIEGADAQYDALVKQIESLRGQQAQYMEIVASLPALEKQYEVLTRDSDSSKMRYRELMDKKMAADMSHQMEQGRRSERLEVIDPPALPTQTAPARLKILGLGVLAALMSGFVSVVIFEIADRTLHGSTQIVRLVGQPPLVAIPHIVTSAERARFRRVVALVAVGGIVSATALLIAFDRTIMPLDVVVTVVMRKLGLTALPIADFTHAIIQKIGL</sequence>
<keyword evidence="2" id="KW-0472">Membrane</keyword>
<dbReference type="Proteomes" id="UP000321567">
    <property type="component" value="Unassembled WGS sequence"/>
</dbReference>
<keyword evidence="2" id="KW-0812">Transmembrane</keyword>
<gene>
    <name evidence="3" type="ORF">ROR02_02580</name>
</gene>
<dbReference type="PANTHER" id="PTHR32309:SF13">
    <property type="entry name" value="FERRIC ENTEROBACTIN TRANSPORT PROTEIN FEPE"/>
    <property type="match status" value="1"/>
</dbReference>
<evidence type="ECO:0000313" key="3">
    <source>
        <dbReference type="EMBL" id="GEO80127.1"/>
    </source>
</evidence>
<evidence type="ECO:0000256" key="1">
    <source>
        <dbReference type="SAM" id="Coils"/>
    </source>
</evidence>
<evidence type="ECO:0008006" key="5">
    <source>
        <dbReference type="Google" id="ProtNLM"/>
    </source>
</evidence>
<accession>A0A512H3W2</accession>
<feature type="transmembrane region" description="Helical" evidence="2">
    <location>
        <begin position="547"/>
        <end position="566"/>
    </location>
</feature>
<organism evidence="3 4">
    <name type="scientific">Pararhodospirillum oryzae</name>
    <dbReference type="NCBI Taxonomy" id="478448"/>
    <lineage>
        <taxon>Bacteria</taxon>
        <taxon>Pseudomonadati</taxon>
        <taxon>Pseudomonadota</taxon>
        <taxon>Alphaproteobacteria</taxon>
        <taxon>Rhodospirillales</taxon>
        <taxon>Rhodospirillaceae</taxon>
        <taxon>Pararhodospirillum</taxon>
    </lineage>
</organism>
<dbReference type="GO" id="GO:0005886">
    <property type="term" value="C:plasma membrane"/>
    <property type="evidence" value="ECO:0007669"/>
    <property type="project" value="TreeGrafter"/>
</dbReference>
<dbReference type="EMBL" id="BJZO01000004">
    <property type="protein sequence ID" value="GEO80127.1"/>
    <property type="molecule type" value="Genomic_DNA"/>
</dbReference>
<dbReference type="InterPro" id="IPR050445">
    <property type="entry name" value="Bact_polysacc_biosynth/exp"/>
</dbReference>
<evidence type="ECO:0000313" key="4">
    <source>
        <dbReference type="Proteomes" id="UP000321567"/>
    </source>
</evidence>
<proteinExistence type="predicted"/>
<keyword evidence="4" id="KW-1185">Reference proteome</keyword>
<dbReference type="PANTHER" id="PTHR32309">
    <property type="entry name" value="TYROSINE-PROTEIN KINASE"/>
    <property type="match status" value="1"/>
</dbReference>
<keyword evidence="2" id="KW-1133">Transmembrane helix</keyword>
<reference evidence="3 4" key="1">
    <citation type="submission" date="2019-07" db="EMBL/GenBank/DDBJ databases">
        <title>Whole genome shotgun sequence of Rhodospirillum oryzae NBRC 107573.</title>
        <authorList>
            <person name="Hosoyama A."/>
            <person name="Uohara A."/>
            <person name="Ohji S."/>
            <person name="Ichikawa N."/>
        </authorList>
    </citation>
    <scope>NUCLEOTIDE SEQUENCE [LARGE SCALE GENOMIC DNA]</scope>
    <source>
        <strain evidence="3 4">NBRC 107573</strain>
    </source>
</reference>
<evidence type="ECO:0000256" key="2">
    <source>
        <dbReference type="SAM" id="Phobius"/>
    </source>
</evidence>
<dbReference type="OrthoDB" id="8114194at2"/>
<comment type="caution">
    <text evidence="3">The sequence shown here is derived from an EMBL/GenBank/DDBJ whole genome shotgun (WGS) entry which is preliminary data.</text>
</comment>
<dbReference type="GO" id="GO:0004713">
    <property type="term" value="F:protein tyrosine kinase activity"/>
    <property type="evidence" value="ECO:0007669"/>
    <property type="project" value="TreeGrafter"/>
</dbReference>
<feature type="transmembrane region" description="Helical" evidence="2">
    <location>
        <begin position="20"/>
        <end position="41"/>
    </location>
</feature>
<feature type="transmembrane region" description="Helical" evidence="2">
    <location>
        <begin position="488"/>
        <end position="510"/>
    </location>
</feature>
<name>A0A512H3W2_9PROT</name>
<protein>
    <recommendedName>
        <fullName evidence="5">Lipopolysaccharide biosynthesis protein</fullName>
    </recommendedName>
</protein>
<keyword evidence="1" id="KW-0175">Coiled coil</keyword>
<dbReference type="RefSeq" id="WP_147162196.1">
    <property type="nucleotide sequence ID" value="NZ_BJZO01000004.1"/>
</dbReference>